<dbReference type="RefSeq" id="WP_264892815.1">
    <property type="nucleotide sequence ID" value="NZ_CP110257.1"/>
</dbReference>
<keyword evidence="3" id="KW-1185">Reference proteome</keyword>
<proteinExistence type="predicted"/>
<feature type="region of interest" description="Disordered" evidence="1">
    <location>
        <begin position="1"/>
        <end position="115"/>
    </location>
</feature>
<organism evidence="2 3">
    <name type="scientific">Caldimonas aquatica</name>
    <dbReference type="NCBI Taxonomy" id="376175"/>
    <lineage>
        <taxon>Bacteria</taxon>
        <taxon>Pseudomonadati</taxon>
        <taxon>Pseudomonadota</taxon>
        <taxon>Betaproteobacteria</taxon>
        <taxon>Burkholderiales</taxon>
        <taxon>Sphaerotilaceae</taxon>
        <taxon>Caldimonas</taxon>
    </lineage>
</organism>
<gene>
    <name evidence="2" type="ORF">OMP39_00210</name>
</gene>
<evidence type="ECO:0000313" key="2">
    <source>
        <dbReference type="EMBL" id="UZD55057.1"/>
    </source>
</evidence>
<accession>A0ABY6MSS7</accession>
<evidence type="ECO:0000256" key="1">
    <source>
        <dbReference type="SAM" id="MobiDB-lite"/>
    </source>
</evidence>
<feature type="compositionally biased region" description="Low complexity" evidence="1">
    <location>
        <begin position="193"/>
        <end position="210"/>
    </location>
</feature>
<dbReference type="EMBL" id="CP110257">
    <property type="protein sequence ID" value="UZD55057.1"/>
    <property type="molecule type" value="Genomic_DNA"/>
</dbReference>
<sequence length="232" mass="24028">MAPSDPTSHPPENDRRGDADPGGTAAGSGRVGGAYPSGLAGDVQVREERIDRGPRGMLVSPLVRSDSGGPLPAEGLDRDSGAGAAAGHDTGGREASRGAQAALRADASTGTTARAPSLASAWQRLRRWNAERDSLPGEHWAALAAGAWLFTRRPGSALLRLACLAGGAALMWRAASGRDGLRAQWQARRSGTAPPERAPTPARRPAAQPDDLPPSPHLAGSLEGVPWVDRRE</sequence>
<protein>
    <submittedName>
        <fullName evidence="2">Uncharacterized protein</fullName>
    </submittedName>
</protein>
<dbReference type="Proteomes" id="UP001163266">
    <property type="component" value="Chromosome"/>
</dbReference>
<feature type="region of interest" description="Disordered" evidence="1">
    <location>
        <begin position="183"/>
        <end position="232"/>
    </location>
</feature>
<reference evidence="2" key="1">
    <citation type="submission" date="2022-10" db="EMBL/GenBank/DDBJ databases">
        <title>Complete genome sequence of Schlegelella aquatica LMG 23380.</title>
        <authorList>
            <person name="Musilova J."/>
            <person name="Kourilova X."/>
            <person name="Bezdicek M."/>
            <person name="Hermankova K."/>
            <person name="Obruca S."/>
            <person name="Sedlar K."/>
        </authorList>
    </citation>
    <scope>NUCLEOTIDE SEQUENCE</scope>
    <source>
        <strain evidence="2">LMG 23380</strain>
    </source>
</reference>
<feature type="compositionally biased region" description="Basic and acidic residues" evidence="1">
    <location>
        <begin position="44"/>
        <end position="54"/>
    </location>
</feature>
<name>A0ABY6MSS7_9BURK</name>
<evidence type="ECO:0000313" key="3">
    <source>
        <dbReference type="Proteomes" id="UP001163266"/>
    </source>
</evidence>